<dbReference type="InterPro" id="IPR005483">
    <property type="entry name" value="CPSase_dom"/>
</dbReference>
<dbReference type="InterPro" id="IPR016185">
    <property type="entry name" value="PreATP-grasp_dom_sf"/>
</dbReference>
<evidence type="ECO:0000256" key="4">
    <source>
        <dbReference type="ARBA" id="ARBA00022598"/>
    </source>
</evidence>
<feature type="binding site" evidence="14">
    <location>
        <position position="933"/>
    </location>
    <ligand>
        <name>Mg(2+)</name>
        <dbReference type="ChEBI" id="CHEBI:18420"/>
        <label>4</label>
    </ligand>
</feature>
<feature type="binding site" evidence="14">
    <location>
        <position position="935"/>
    </location>
    <ligand>
        <name>Mn(2+)</name>
        <dbReference type="ChEBI" id="CHEBI:29035"/>
        <label>4</label>
    </ligand>
</feature>
<evidence type="ECO:0000256" key="5">
    <source>
        <dbReference type="ARBA" id="ARBA00022605"/>
    </source>
</evidence>
<proteinExistence type="inferred from homology"/>
<dbReference type="EC" id="6.3.4.16" evidence="14"/>
<reference evidence="18" key="1">
    <citation type="submission" date="2023-07" db="EMBL/GenBank/DDBJ databases">
        <title>Genome sequencing of Purple Non-Sulfur Bacteria from various extreme environments.</title>
        <authorList>
            <person name="Mayer M."/>
        </authorList>
    </citation>
    <scope>NUCLEOTIDE SEQUENCE [LARGE SCALE GENOMIC DNA]</scope>
    <source>
        <strain evidence="18">DSM 17935</strain>
    </source>
</reference>
<evidence type="ECO:0000256" key="13">
    <source>
        <dbReference type="ARBA" id="ARBA00047359"/>
    </source>
</evidence>
<comment type="domain">
    <text evidence="14">The large subunit is composed of 2 ATP-grasp domains that are involved in binding the 2 ATP molecules needed for carbamoyl phosphate synthesis. The N-terminal ATP-grasp domain (referred to as the carboxyphosphate synthetic component) catalyzes the ATP-dependent phosphorylation of hydrogencarbonate to carboxyphosphate and the subsequent nucleophilic attack by ammonia to form a carbamate intermediate. The C-terminal ATP-grasp domain (referred to as the carbamoyl phosphate synthetic component) then catalyzes the phosphorylation of carbamate with the second ATP to form the end product carbamoyl phosphate. The reactive and unstable enzyme intermediates are sequentially channeled from one active site to the next through the interior of the protein over a distance of at least 96 A.</text>
</comment>
<feature type="binding site" evidence="14">
    <location>
        <position position="878"/>
    </location>
    <ligand>
        <name>ATP</name>
        <dbReference type="ChEBI" id="CHEBI:30616"/>
        <label>2</label>
    </ligand>
</feature>
<evidence type="ECO:0000259" key="16">
    <source>
        <dbReference type="PROSITE" id="PS51855"/>
    </source>
</evidence>
<dbReference type="PANTHER" id="PTHR11405">
    <property type="entry name" value="CARBAMOYLTRANSFERASE FAMILY MEMBER"/>
    <property type="match status" value="1"/>
</dbReference>
<feature type="binding site" evidence="14">
    <location>
        <position position="879"/>
    </location>
    <ligand>
        <name>ATP</name>
        <dbReference type="ChEBI" id="CHEBI:30616"/>
        <label>2</label>
    </ligand>
</feature>
<dbReference type="PRINTS" id="PR00098">
    <property type="entry name" value="CPSASE"/>
</dbReference>
<feature type="binding site" evidence="14">
    <location>
        <position position="346"/>
    </location>
    <ligand>
        <name>ATP</name>
        <dbReference type="ChEBI" id="CHEBI:30616"/>
        <label>1</label>
    </ligand>
</feature>
<comment type="function">
    <text evidence="14">Large subunit of the glutamine-dependent carbamoyl phosphate synthetase (CPSase). CPSase catalyzes the formation of carbamoyl phosphate from the ammonia moiety of glutamine, carbonate, and phosphate donated by ATP, constituting the first step of 2 biosynthetic pathways, one leading to arginine and/or urea and the other to pyrimidine nucleotides. The large subunit (synthetase) binds the substrates ammonia (free or transferred from glutamine from the small subunit), hydrogencarbonate and ATP and carries out an ATP-coupled ligase reaction, activating hydrogencarbonate by forming carboxy phosphate which reacts with ammonia to form carbamoyl phosphate.</text>
</comment>
<comment type="catalytic activity">
    <reaction evidence="14">
        <text>hydrogencarbonate + L-glutamine + 2 ATP + H2O = carbamoyl phosphate + L-glutamate + 2 ADP + phosphate + 2 H(+)</text>
        <dbReference type="Rhea" id="RHEA:18633"/>
        <dbReference type="ChEBI" id="CHEBI:15377"/>
        <dbReference type="ChEBI" id="CHEBI:15378"/>
        <dbReference type="ChEBI" id="CHEBI:17544"/>
        <dbReference type="ChEBI" id="CHEBI:29985"/>
        <dbReference type="ChEBI" id="CHEBI:30616"/>
        <dbReference type="ChEBI" id="CHEBI:43474"/>
        <dbReference type="ChEBI" id="CHEBI:58228"/>
        <dbReference type="ChEBI" id="CHEBI:58359"/>
        <dbReference type="ChEBI" id="CHEBI:456216"/>
        <dbReference type="EC" id="6.3.5.5"/>
    </reaction>
</comment>
<dbReference type="Gene3D" id="3.40.50.20">
    <property type="match status" value="2"/>
</dbReference>
<feature type="binding site" evidence="14">
    <location>
        <position position="346"/>
    </location>
    <ligand>
        <name>Mn(2+)</name>
        <dbReference type="ChEBI" id="CHEBI:29035"/>
        <label>1</label>
    </ligand>
</feature>
<keyword evidence="7 14" id="KW-0677">Repeat</keyword>
<keyword evidence="3 14" id="KW-0055">Arginine biosynthesis</keyword>
<dbReference type="HAMAP" id="MF_01210_B">
    <property type="entry name" value="CPSase_L_chain_B"/>
    <property type="match status" value="1"/>
</dbReference>
<comment type="catalytic activity">
    <reaction evidence="13 14">
        <text>hydrogencarbonate + NH4(+) + 2 ATP = carbamoyl phosphate + 2 ADP + phosphate + 2 H(+)</text>
        <dbReference type="Rhea" id="RHEA:18029"/>
        <dbReference type="ChEBI" id="CHEBI:15378"/>
        <dbReference type="ChEBI" id="CHEBI:17544"/>
        <dbReference type="ChEBI" id="CHEBI:28938"/>
        <dbReference type="ChEBI" id="CHEBI:30616"/>
        <dbReference type="ChEBI" id="CHEBI:43474"/>
        <dbReference type="ChEBI" id="CHEBI:58228"/>
        <dbReference type="ChEBI" id="CHEBI:456216"/>
        <dbReference type="EC" id="6.3.4.16"/>
    </reaction>
</comment>
<comment type="cofactor">
    <cofactor evidence="14">
        <name>Mg(2+)</name>
        <dbReference type="ChEBI" id="CHEBI:18420"/>
    </cofactor>
    <cofactor evidence="14">
        <name>Mn(2+)</name>
        <dbReference type="ChEBI" id="CHEBI:29035"/>
    </cofactor>
    <text evidence="14">Binds 4 Mg(2+) or Mn(2+) ions per subunit.</text>
</comment>
<comment type="caution">
    <text evidence="14">Lacks conserved residue(s) required for the propagation of feature annotation.</text>
</comment>
<comment type="similarity">
    <text evidence="2 14">Belongs to the CarB family.</text>
</comment>
<feature type="binding site" evidence="14">
    <location>
        <position position="848"/>
    </location>
    <ligand>
        <name>ATP</name>
        <dbReference type="ChEBI" id="CHEBI:30616"/>
        <label>2</label>
    </ligand>
</feature>
<feature type="binding site" evidence="14">
    <location>
        <position position="921"/>
    </location>
    <ligand>
        <name>ATP</name>
        <dbReference type="ChEBI" id="CHEBI:30616"/>
        <label>2</label>
    </ligand>
</feature>
<evidence type="ECO:0000256" key="12">
    <source>
        <dbReference type="ARBA" id="ARBA00023211"/>
    </source>
</evidence>
<evidence type="ECO:0000256" key="8">
    <source>
        <dbReference type="ARBA" id="ARBA00022741"/>
    </source>
</evidence>
<keyword evidence="12" id="KW-0464">Manganese</keyword>
<evidence type="ECO:0000256" key="7">
    <source>
        <dbReference type="ARBA" id="ARBA00022737"/>
    </source>
</evidence>
<comment type="pathway">
    <text evidence="14">Pyrimidine metabolism; UMP biosynthesis via de novo pathway; (S)-dihydroorotate from bicarbonate: step 1/3.</text>
</comment>
<dbReference type="Gene3D" id="3.30.1490.20">
    <property type="entry name" value="ATP-grasp fold, A domain"/>
    <property type="match status" value="1"/>
</dbReference>
<evidence type="ECO:0000256" key="10">
    <source>
        <dbReference type="ARBA" id="ARBA00022842"/>
    </source>
</evidence>
<dbReference type="Gene3D" id="3.30.470.20">
    <property type="entry name" value="ATP-grasp fold, B domain"/>
    <property type="match status" value="2"/>
</dbReference>
<feature type="binding site" evidence="14">
    <location>
        <position position="933"/>
    </location>
    <ligand>
        <name>Mg(2+)</name>
        <dbReference type="ChEBI" id="CHEBI:18420"/>
        <label>3</label>
    </ligand>
</feature>
<dbReference type="InterPro" id="IPR005479">
    <property type="entry name" value="CPAse_ATP-bd"/>
</dbReference>
<dbReference type="InterPro" id="IPR058047">
    <property type="entry name" value="CPSase_preATP-grasp"/>
</dbReference>
<dbReference type="Pfam" id="PF02786">
    <property type="entry name" value="CPSase_L_D2"/>
    <property type="match status" value="2"/>
</dbReference>
<dbReference type="PANTHER" id="PTHR11405:SF53">
    <property type="entry name" value="CARBAMOYL-PHOSPHATE SYNTHASE [AMMONIA], MITOCHONDRIAL"/>
    <property type="match status" value="1"/>
</dbReference>
<feature type="binding site" evidence="14">
    <location>
        <position position="362"/>
    </location>
    <ligand>
        <name>Mn(2+)</name>
        <dbReference type="ChEBI" id="CHEBI:29035"/>
        <label>2</label>
    </ligand>
</feature>
<feature type="binding site" evidence="14">
    <location>
        <position position="230"/>
    </location>
    <ligand>
        <name>ATP</name>
        <dbReference type="ChEBI" id="CHEBI:30616"/>
        <label>1</label>
    </ligand>
</feature>
<feature type="binding site" evidence="14">
    <location>
        <position position="933"/>
    </location>
    <ligand>
        <name>Mn(2+)</name>
        <dbReference type="ChEBI" id="CHEBI:29035"/>
        <label>4</label>
    </ligand>
</feature>
<evidence type="ECO:0000259" key="15">
    <source>
        <dbReference type="PROSITE" id="PS50975"/>
    </source>
</evidence>
<dbReference type="PROSITE" id="PS00866">
    <property type="entry name" value="CPSASE_1"/>
    <property type="match status" value="1"/>
</dbReference>
<feature type="binding site" evidence="14">
    <location>
        <position position="303"/>
    </location>
    <ligand>
        <name>ATP</name>
        <dbReference type="ChEBI" id="CHEBI:30616"/>
        <label>1</label>
    </ligand>
</feature>
<evidence type="ECO:0000256" key="3">
    <source>
        <dbReference type="ARBA" id="ARBA00022571"/>
    </source>
</evidence>
<feature type="domain" description="ATP-grasp" evidence="15">
    <location>
        <begin position="750"/>
        <end position="962"/>
    </location>
</feature>
<feature type="binding site" evidence="14">
    <location>
        <position position="933"/>
    </location>
    <ligand>
        <name>ATP</name>
        <dbReference type="ChEBI" id="CHEBI:30616"/>
        <label>2</label>
    </ligand>
</feature>
<dbReference type="PROSITE" id="PS51257">
    <property type="entry name" value="PROKAR_LIPOPROTEIN"/>
    <property type="match status" value="1"/>
</dbReference>
<feature type="binding site" evidence="14">
    <location>
        <position position="237"/>
    </location>
    <ligand>
        <name>ATP</name>
        <dbReference type="ChEBI" id="CHEBI:30616"/>
        <label>1</label>
    </ligand>
</feature>
<feature type="binding site" evidence="14">
    <location>
        <position position="853"/>
    </location>
    <ligand>
        <name>ATP</name>
        <dbReference type="ChEBI" id="CHEBI:30616"/>
        <label>2</label>
    </ligand>
</feature>
<dbReference type="Pfam" id="PF02142">
    <property type="entry name" value="MGS"/>
    <property type="match status" value="1"/>
</dbReference>
<dbReference type="EMBL" id="JAOQNS010000001">
    <property type="protein sequence ID" value="MCW2305812.1"/>
    <property type="molecule type" value="Genomic_DNA"/>
</dbReference>
<feature type="region of interest" description="Allosteric domain" evidence="14">
    <location>
        <begin position="1034"/>
        <end position="1172"/>
    </location>
</feature>
<dbReference type="SUPFAM" id="SSF48108">
    <property type="entry name" value="Carbamoyl phosphate synthetase, large subunit connection domain"/>
    <property type="match status" value="1"/>
</dbReference>
<dbReference type="Gene3D" id="3.40.50.1380">
    <property type="entry name" value="Methylglyoxal synthase-like domain"/>
    <property type="match status" value="1"/>
</dbReference>
<feature type="binding site" evidence="14">
    <location>
        <position position="921"/>
    </location>
    <ligand>
        <name>Mn(2+)</name>
        <dbReference type="ChEBI" id="CHEBI:29035"/>
        <label>3</label>
    </ligand>
</feature>
<dbReference type="InterPro" id="IPR011761">
    <property type="entry name" value="ATP-grasp"/>
</dbReference>
<dbReference type="GO" id="GO:0004088">
    <property type="term" value="F:carbamoyl-phosphate synthase (glutamine-hydrolyzing) activity"/>
    <property type="evidence" value="ECO:0007669"/>
    <property type="project" value="UniProtKB-EC"/>
</dbReference>
<dbReference type="SMART" id="SM00851">
    <property type="entry name" value="MGS"/>
    <property type="match status" value="1"/>
</dbReference>
<dbReference type="PROSITE" id="PS50975">
    <property type="entry name" value="ATP_GRASP"/>
    <property type="match status" value="2"/>
</dbReference>
<feature type="binding site" evidence="14">
    <location>
        <position position="271"/>
    </location>
    <ligand>
        <name>ATP</name>
        <dbReference type="ChEBI" id="CHEBI:30616"/>
        <label>1</label>
    </ligand>
</feature>
<feature type="binding site" evidence="14">
    <location>
        <position position="360"/>
    </location>
    <ligand>
        <name>Mg(2+)</name>
        <dbReference type="ChEBI" id="CHEBI:18420"/>
        <label>2</label>
    </ligand>
</feature>
<evidence type="ECO:0000256" key="6">
    <source>
        <dbReference type="ARBA" id="ARBA00022723"/>
    </source>
</evidence>
<dbReference type="SUPFAM" id="SSF52335">
    <property type="entry name" value="Methylglyoxal synthase-like"/>
    <property type="match status" value="1"/>
</dbReference>
<feature type="domain" description="MGS-like" evidence="16">
    <location>
        <begin position="1034"/>
        <end position="1172"/>
    </location>
</feature>
<feature type="region of interest" description="Carboxyphosphate synthetic domain" evidence="14">
    <location>
        <begin position="1"/>
        <end position="464"/>
    </location>
</feature>
<keyword evidence="5 14" id="KW-0028">Amino-acid biosynthesis</keyword>
<dbReference type="CDD" id="cd01424">
    <property type="entry name" value="MGS_CPS_II"/>
    <property type="match status" value="1"/>
</dbReference>
<dbReference type="InterPro" id="IPR036914">
    <property type="entry name" value="MGS-like_dom_sf"/>
</dbReference>
<dbReference type="InterPro" id="IPR011607">
    <property type="entry name" value="MGS-like_dom"/>
</dbReference>
<feature type="binding site" evidence="14">
    <location>
        <position position="362"/>
    </location>
    <ligand>
        <name>Mg(2+)</name>
        <dbReference type="ChEBI" id="CHEBI:18420"/>
        <label>2</label>
    </ligand>
</feature>
<comment type="caution">
    <text evidence="17">The sequence shown here is derived from an EMBL/GenBank/DDBJ whole genome shotgun (WGS) entry which is preliminary data.</text>
</comment>
<dbReference type="Gene3D" id="1.10.1030.10">
    <property type="entry name" value="Carbamoyl-phosphate synthetase, large subunit oligomerisation domain"/>
    <property type="match status" value="1"/>
</dbReference>
<keyword evidence="8 14" id="KW-0547">Nucleotide-binding</keyword>
<keyword evidence="4 14" id="KW-0436">Ligase</keyword>
<comment type="subunit">
    <text evidence="14">Composed of two chains; the small (or glutamine) chain promotes the hydrolysis of glutamine to ammonia, which is used by the large (or ammonia) chain to synthesize carbamoyl phosphate. Tetramer of heterodimers (alpha,beta)4.</text>
</comment>
<feature type="binding site" evidence="14">
    <location>
        <position position="360"/>
    </location>
    <ligand>
        <name>Mg(2+)</name>
        <dbReference type="ChEBI" id="CHEBI:18420"/>
        <label>1</label>
    </ligand>
</feature>
<dbReference type="RefSeq" id="WP_264599496.1">
    <property type="nucleotide sequence ID" value="NZ_JAOQNS010000001.1"/>
</dbReference>
<feature type="binding site" evidence="14">
    <location>
        <position position="786"/>
    </location>
    <ligand>
        <name>ATP</name>
        <dbReference type="ChEBI" id="CHEBI:30616"/>
        <label>2</label>
    </ligand>
</feature>
<feature type="binding site" evidence="14">
    <location>
        <position position="360"/>
    </location>
    <ligand>
        <name>Mn(2+)</name>
        <dbReference type="ChEBI" id="CHEBI:29035"/>
        <label>2</label>
    </ligand>
</feature>
<evidence type="ECO:0000256" key="14">
    <source>
        <dbReference type="HAMAP-Rule" id="MF_01210"/>
    </source>
</evidence>
<feature type="binding site" evidence="14">
    <location>
        <position position="846"/>
    </location>
    <ligand>
        <name>ATP</name>
        <dbReference type="ChEBI" id="CHEBI:30616"/>
        <label>2</label>
    </ligand>
</feature>
<dbReference type="PROSITE" id="PS00867">
    <property type="entry name" value="CPSASE_2"/>
    <property type="match status" value="2"/>
</dbReference>
<feature type="binding site" evidence="14">
    <location>
        <position position="360"/>
    </location>
    <ligand>
        <name>ATP</name>
        <dbReference type="ChEBI" id="CHEBI:30616"/>
        <label>1</label>
    </ligand>
</feature>
<feature type="binding site" evidence="14">
    <location>
        <position position="935"/>
    </location>
    <ligand>
        <name>Mg(2+)</name>
        <dbReference type="ChEBI" id="CHEBI:18420"/>
        <label>4</label>
    </ligand>
</feature>
<feature type="binding site" evidence="14">
    <location>
        <position position="136"/>
    </location>
    <ligand>
        <name>ATP</name>
        <dbReference type="ChEBI" id="CHEBI:30616"/>
        <label>1</label>
    </ligand>
</feature>
<protein>
    <recommendedName>
        <fullName evidence="14">Carbamoyl phosphate synthase large chain</fullName>
        <ecNumber evidence="14">6.3.4.16</ecNumber>
        <ecNumber evidence="14">6.3.5.5</ecNumber>
    </recommendedName>
    <alternativeName>
        <fullName evidence="14">Carbamoyl phosphate synthetase ammonia chain</fullName>
    </alternativeName>
</protein>
<dbReference type="PROSITE" id="PS51855">
    <property type="entry name" value="MGS"/>
    <property type="match status" value="1"/>
</dbReference>
<dbReference type="EC" id="6.3.5.5" evidence="14"/>
<feature type="binding site" evidence="14">
    <location>
        <position position="276"/>
    </location>
    <ligand>
        <name>ATP</name>
        <dbReference type="ChEBI" id="CHEBI:30616"/>
        <label>1</label>
    </ligand>
</feature>
<keyword evidence="18" id="KW-1185">Reference proteome</keyword>
<organism evidence="17 18">
    <name type="scientific">Rhodobium gokarnense</name>
    <dbReference type="NCBI Taxonomy" id="364296"/>
    <lineage>
        <taxon>Bacteria</taxon>
        <taxon>Pseudomonadati</taxon>
        <taxon>Pseudomonadota</taxon>
        <taxon>Alphaproteobacteria</taxon>
        <taxon>Hyphomicrobiales</taxon>
        <taxon>Rhodobiaceae</taxon>
        <taxon>Rhodobium</taxon>
    </lineage>
</organism>
<feature type="binding site" evidence="14">
    <location>
        <position position="881"/>
    </location>
    <ligand>
        <name>ATP</name>
        <dbReference type="ChEBI" id="CHEBI:30616"/>
        <label>2</label>
    </ligand>
</feature>
<dbReference type="NCBIfam" id="TIGR01369">
    <property type="entry name" value="CPSaseII_lrg"/>
    <property type="match status" value="1"/>
</dbReference>
<name>A0ABT3H5Z2_9HYPH</name>
<feature type="binding site" evidence="14">
    <location>
        <position position="933"/>
    </location>
    <ligand>
        <name>Mn(2+)</name>
        <dbReference type="ChEBI" id="CHEBI:29035"/>
        <label>3</label>
    </ligand>
</feature>
<dbReference type="SUPFAM" id="SSF52440">
    <property type="entry name" value="PreATP-grasp domain"/>
    <property type="match status" value="2"/>
</dbReference>
<feature type="domain" description="ATP-grasp" evidence="15">
    <location>
        <begin position="191"/>
        <end position="389"/>
    </location>
</feature>
<keyword evidence="6" id="KW-0479">Metal-binding</keyword>
<evidence type="ECO:0000256" key="11">
    <source>
        <dbReference type="ARBA" id="ARBA00022975"/>
    </source>
</evidence>
<dbReference type="InterPro" id="IPR033937">
    <property type="entry name" value="MGS_CPS_CarB"/>
</dbReference>
<evidence type="ECO:0000256" key="9">
    <source>
        <dbReference type="ARBA" id="ARBA00022840"/>
    </source>
</evidence>
<dbReference type="InterPro" id="IPR013815">
    <property type="entry name" value="ATP_grasp_subdomain_1"/>
</dbReference>
<evidence type="ECO:0000313" key="17">
    <source>
        <dbReference type="EMBL" id="MCW2305812.1"/>
    </source>
</evidence>
<evidence type="ECO:0000256" key="2">
    <source>
        <dbReference type="ARBA" id="ARBA00009799"/>
    </source>
</evidence>
<gene>
    <name evidence="14" type="primary">carB</name>
    <name evidence="17" type="ORF">M2319_000128</name>
</gene>
<dbReference type="SMART" id="SM01096">
    <property type="entry name" value="CPSase_L_D3"/>
    <property type="match status" value="1"/>
</dbReference>
<feature type="binding site" evidence="14">
    <location>
        <position position="302"/>
    </location>
    <ligand>
        <name>ATP</name>
        <dbReference type="ChEBI" id="CHEBI:30616"/>
        <label>1</label>
    </ligand>
</feature>
<feature type="binding site" evidence="14">
    <location>
        <position position="236"/>
    </location>
    <ligand>
        <name>ATP</name>
        <dbReference type="ChEBI" id="CHEBI:30616"/>
        <label>1</label>
    </ligand>
</feature>
<accession>A0ABT3H5Z2</accession>
<evidence type="ECO:0000256" key="1">
    <source>
        <dbReference type="ARBA" id="ARBA00005077"/>
    </source>
</evidence>
<feature type="binding site" evidence="14">
    <location>
        <position position="880"/>
    </location>
    <ligand>
        <name>ATP</name>
        <dbReference type="ChEBI" id="CHEBI:30616"/>
        <label>2</label>
    </ligand>
</feature>
<dbReference type="InterPro" id="IPR036897">
    <property type="entry name" value="CarbamoylP_synth_lsu_oligo_sf"/>
</dbReference>
<keyword evidence="9 14" id="KW-0067">ATP-binding</keyword>
<dbReference type="InterPro" id="IPR005480">
    <property type="entry name" value="CPSase_lsu_oligo"/>
</dbReference>
<feature type="binding site" evidence="14">
    <location>
        <position position="921"/>
    </location>
    <ligand>
        <name>Mg(2+)</name>
        <dbReference type="ChEBI" id="CHEBI:18420"/>
        <label>3</label>
    </ligand>
</feature>
<dbReference type="NCBIfam" id="NF009455">
    <property type="entry name" value="PRK12815.1"/>
    <property type="match status" value="1"/>
</dbReference>
<dbReference type="InterPro" id="IPR006275">
    <property type="entry name" value="CPSase_lsu"/>
</dbReference>
<comment type="pathway">
    <text evidence="1 14">Amino-acid biosynthesis; L-arginine biosynthesis; carbamoyl phosphate from bicarbonate: step 1/1.</text>
</comment>
<feature type="binding site" evidence="14">
    <location>
        <position position="346"/>
    </location>
    <ligand>
        <name>Mg(2+)</name>
        <dbReference type="ChEBI" id="CHEBI:18420"/>
        <label>1</label>
    </ligand>
</feature>
<feature type="binding site" evidence="14">
    <location>
        <position position="304"/>
    </location>
    <ligand>
        <name>ATP</name>
        <dbReference type="ChEBI" id="CHEBI:30616"/>
        <label>1</label>
    </ligand>
</feature>
<sequence length="1172" mass="126822">MPKRTDIHTIMIIGAGPIVIGQACEFDYSGTQACKALRAEGYRIVLVNSNPATIMTDPELADATYVEPITPEVVAKIIEKEKENVPEGRTFALLPTMGGQTALNCALSLRQLGVLEKHGVEMIGATAEAIDKAEDRKLFREAMGKIGLATPRSYLANASSLKHEDKEAKAREIARIEALDVAPDEHIRLVAEFEKAWAADEPNRRKRYQEKALIEALEALADIGLPAIIRPSFTLGGTGGGIAYNREEFLDIVERGIDASPTAEVLIEESVLGWKEYEMEVVRDRDDNCIIVCSIENVDPMGVHTGDSITVAPALTLTDKEYQVMRDASLAVLREIGVETGGSNVQFAVNPETGRLVVIEMNPRVSRSSALASKATGFPIAKVAARLAVGYTLDELANDITGGATPAAFEPTIDYVVTKIPRFAFEKFAGAEPSLTTSMKSVGEVMAIGRTFTESLQKALRGLETGLTGLDEIEIPGLGQGDDKNAIRAALGSPTPERLLKVAQALRLGVDHAQIHASCAIDPWFIEELQKIVDAEKAIRERGLPPTARGMRMLKALGFSDARLAGLTGQMEDDVAATRKRLGVHPVYKRIDTCAAEFASPTAYMYSTYEVPFNGAPEDEAQPSERRKVIILGGGPNRIGQGIEFDYCCCHAAFALDEAGYESIMVNCNPETVSTDYDTSDRLYFEPLTAEDVLEIVRVEMSKGTLHGVIVQFGGQTPLKLAEALQEADVPILGTSPDAIDLAEDRDRFQKLLAKLDLRQPKNSVAHSIEQARIVAEQIGFPVVIRPSYVLGGRAMEIVRDAEAFETYLQRTLSELVPHDIRQRYPNDKTGQINAVLARNPLLFDSYLSGAIEIDVDALCDGEDVFVCGIMEHIEEAGIHSGDSACSLPPHSLTAETIGELERETKALAKALDVGGLMNVQYALKNGDIYVIEVNPRASRTVPFVAKTIGLPVAKIAAQIMAGETLDQAIARYGKRVNPHAIDHIAVKEAVFPFARFPGVDTVLGPEMRSTGEVMGLDRDYALAFAKSQLGGGTRVPTAGTVFISVRDEDKEVVLETARLLSRLGFAIIATGGTQRYLADHGIAATKINKVLEGRPHIVDAIKNGEVQLVFNTTEGAQALADSRSLRRAALLHRVPYYTTLAGAIAAAQGIEAYSSGSLEVRPLQAYFAPVS</sequence>
<dbReference type="NCBIfam" id="NF003671">
    <property type="entry name" value="PRK05294.1"/>
    <property type="match status" value="1"/>
</dbReference>
<feature type="binding site" evidence="14">
    <location>
        <position position="269"/>
    </location>
    <ligand>
        <name>ATP</name>
        <dbReference type="ChEBI" id="CHEBI:30616"/>
        <label>1</label>
    </ligand>
</feature>
<evidence type="ECO:0000313" key="18">
    <source>
        <dbReference type="Proteomes" id="UP001209755"/>
    </source>
</evidence>
<keyword evidence="10" id="KW-0460">Magnesium</keyword>
<feature type="binding site" evidence="14">
    <location>
        <position position="360"/>
    </location>
    <ligand>
        <name>Mn(2+)</name>
        <dbReference type="ChEBI" id="CHEBI:29035"/>
        <label>1</label>
    </ligand>
</feature>
<dbReference type="Pfam" id="PF02787">
    <property type="entry name" value="CPSase_L_D3"/>
    <property type="match status" value="1"/>
</dbReference>
<keyword evidence="11 14" id="KW-0665">Pyrimidine biosynthesis</keyword>
<dbReference type="Proteomes" id="UP001209755">
    <property type="component" value="Unassembled WGS sequence"/>
</dbReference>
<dbReference type="SUPFAM" id="SSF56059">
    <property type="entry name" value="Glutathione synthetase ATP-binding domain-like"/>
    <property type="match status" value="2"/>
</dbReference>
<dbReference type="Pfam" id="PF25596">
    <property type="entry name" value="CPSase_L_D1"/>
    <property type="match status" value="2"/>
</dbReference>